<name>A0A2M9R732_9FLAO</name>
<gene>
    <name evidence="9" type="ORF">CDL10_09095</name>
</gene>
<feature type="transmembrane region" description="Helical" evidence="7">
    <location>
        <begin position="16"/>
        <end position="38"/>
    </location>
</feature>
<proteinExistence type="predicted"/>
<feature type="transmembrane region" description="Helical" evidence="7">
    <location>
        <begin position="202"/>
        <end position="223"/>
    </location>
</feature>
<dbReference type="PANTHER" id="PTHR12639">
    <property type="entry name" value="VITAMIN K-DEPENDENT GAMMA-CARBOXYLASE"/>
    <property type="match status" value="1"/>
</dbReference>
<dbReference type="InterPro" id="IPR053935">
    <property type="entry name" value="VKGC_lumenal_dom"/>
</dbReference>
<dbReference type="RefSeq" id="WP_100678236.1">
    <property type="nucleotide sequence ID" value="NZ_NIPO01000001.1"/>
</dbReference>
<feature type="transmembrane region" description="Helical" evidence="7">
    <location>
        <begin position="58"/>
        <end position="79"/>
    </location>
</feature>
<dbReference type="GO" id="GO:0019842">
    <property type="term" value="F:vitamin binding"/>
    <property type="evidence" value="ECO:0007669"/>
    <property type="project" value="TreeGrafter"/>
</dbReference>
<dbReference type="GO" id="GO:0012505">
    <property type="term" value="C:endomembrane system"/>
    <property type="evidence" value="ECO:0007669"/>
    <property type="project" value="UniProtKB-SubCell"/>
</dbReference>
<dbReference type="PANTHER" id="PTHR12639:SF7">
    <property type="entry name" value="HTTM DOMAIN-CONTAINING PROTEIN"/>
    <property type="match status" value="1"/>
</dbReference>
<evidence type="ECO:0000256" key="1">
    <source>
        <dbReference type="ARBA" id="ARBA00004127"/>
    </source>
</evidence>
<dbReference type="AlphaFoldDB" id="A0A2M9R732"/>
<evidence type="ECO:0000259" key="8">
    <source>
        <dbReference type="SMART" id="SM00752"/>
    </source>
</evidence>
<evidence type="ECO:0000256" key="7">
    <source>
        <dbReference type="SAM" id="Phobius"/>
    </source>
</evidence>
<feature type="domain" description="HTTM-like" evidence="8">
    <location>
        <begin position="7"/>
        <end position="266"/>
    </location>
</feature>
<keyword evidence="10" id="KW-1185">Reference proteome</keyword>
<keyword evidence="2 7" id="KW-0812">Transmembrane</keyword>
<dbReference type="Pfam" id="PF22777">
    <property type="entry name" value="VKGC_lumenal_dom"/>
    <property type="match status" value="1"/>
</dbReference>
<feature type="transmembrane region" description="Helical" evidence="7">
    <location>
        <begin position="149"/>
        <end position="171"/>
    </location>
</feature>
<protein>
    <recommendedName>
        <fullName evidence="8">HTTM-like domain-containing protein</fullName>
    </recommendedName>
</protein>
<evidence type="ECO:0000256" key="3">
    <source>
        <dbReference type="ARBA" id="ARBA00022989"/>
    </source>
</evidence>
<dbReference type="EMBL" id="NIPO01000001">
    <property type="protein sequence ID" value="PJR04678.1"/>
    <property type="molecule type" value="Genomic_DNA"/>
</dbReference>
<comment type="caution">
    <text evidence="9">The sequence shown here is derived from an EMBL/GenBank/DDBJ whole genome shotgun (WGS) entry which is preliminary data.</text>
</comment>
<reference evidence="9 10" key="1">
    <citation type="submission" date="2017-06" db="EMBL/GenBank/DDBJ databases">
        <title>Description of Avrilella dinanensis gen. nov. sp. nov.</title>
        <authorList>
            <person name="Leyer C."/>
            <person name="Sassi M."/>
            <person name="Minet J."/>
            <person name="Kayal S."/>
            <person name="Cattoir V."/>
        </authorList>
    </citation>
    <scope>NUCLEOTIDE SEQUENCE [LARGE SCALE GENOMIC DNA]</scope>
    <source>
        <strain evidence="9 10">UR159</strain>
    </source>
</reference>
<feature type="transmembrane region" description="Helical" evidence="7">
    <location>
        <begin position="235"/>
        <end position="262"/>
    </location>
</feature>
<sequence length="460" mass="54841">MWLNKIFRPIDNAQLILFRIFFGLVFIFESVGALLTGWARTNTVEPKVNFTFIGFEWLHYLMGPYMYVHFGMMAVASIGVMLGYKYRYSIISLTVLWACVYFMQKTSYNNHYYLMLLICLLMCFLPANKYAAFDIKNKPEKRTYAMPEWIRFLFIFQVSCVYIFATIAKFYPGWLDGSVTAIMFRNMNVPEIVKPMFKSENFHLFIAYTGIAFDGLIIPALLWRRTRWIAIIASLIFHIFNSITLKIGVFPYFALAFSIFFFPPDQIRKFFFRRKPVLTDELAEINYNPYRKTFFGFMLPYMIIQFALPWRHHFFKGDVLWNEEGHRLSWRMMLRSRSGEARFKVVDKNTGETSFFDNSELLNRKQRRRLNTPDMIWQMAQFIKEYYAEKGADVEVYVYRSQVSINSKKSKRLIDSEVDLAAEKWCHFSHHDWILDENDERTLPPKTKIMKSLFDKTYQK</sequence>
<evidence type="ECO:0000313" key="10">
    <source>
        <dbReference type="Proteomes" id="UP000231960"/>
    </source>
</evidence>
<comment type="subcellular location">
    <subcellularLocation>
        <location evidence="1">Endomembrane system</location>
        <topology evidence="1">Multi-pass membrane protein</topology>
    </subcellularLocation>
</comment>
<organism evidence="9 10">
    <name type="scientific">Avrilella dinanensis</name>
    <dbReference type="NCBI Taxonomy" id="2008672"/>
    <lineage>
        <taxon>Bacteria</taxon>
        <taxon>Pseudomonadati</taxon>
        <taxon>Bacteroidota</taxon>
        <taxon>Flavobacteriia</taxon>
        <taxon>Flavobacteriales</taxon>
        <taxon>Flavobacteriaceae</taxon>
        <taxon>Avrilella</taxon>
    </lineage>
</organism>
<dbReference type="GO" id="GO:0008488">
    <property type="term" value="F:gamma-glutamyl carboxylase activity"/>
    <property type="evidence" value="ECO:0007669"/>
    <property type="project" value="InterPro"/>
</dbReference>
<dbReference type="SMART" id="SM00752">
    <property type="entry name" value="HTTM"/>
    <property type="match status" value="1"/>
</dbReference>
<dbReference type="InterPro" id="IPR011020">
    <property type="entry name" value="HTTM-like"/>
</dbReference>
<evidence type="ECO:0000256" key="5">
    <source>
        <dbReference type="ARBA" id="ARBA00023157"/>
    </source>
</evidence>
<dbReference type="Pfam" id="PF05090">
    <property type="entry name" value="HTTM"/>
    <property type="match status" value="1"/>
</dbReference>
<dbReference type="InterPro" id="IPR007782">
    <property type="entry name" value="VKG_COase"/>
</dbReference>
<keyword evidence="3 7" id="KW-1133">Transmembrane helix</keyword>
<dbReference type="InterPro" id="IPR053934">
    <property type="entry name" value="HTTM_dom"/>
</dbReference>
<dbReference type="OrthoDB" id="341137at2"/>
<keyword evidence="5" id="KW-1015">Disulfide bond</keyword>
<evidence type="ECO:0000256" key="2">
    <source>
        <dbReference type="ARBA" id="ARBA00022692"/>
    </source>
</evidence>
<evidence type="ECO:0000256" key="6">
    <source>
        <dbReference type="ARBA" id="ARBA00023239"/>
    </source>
</evidence>
<evidence type="ECO:0000313" key="9">
    <source>
        <dbReference type="EMBL" id="PJR04678.1"/>
    </source>
</evidence>
<accession>A0A2M9R732</accession>
<evidence type="ECO:0000256" key="4">
    <source>
        <dbReference type="ARBA" id="ARBA00023136"/>
    </source>
</evidence>
<keyword evidence="6" id="KW-0456">Lyase</keyword>
<dbReference type="Proteomes" id="UP000231960">
    <property type="component" value="Unassembled WGS sequence"/>
</dbReference>
<feature type="transmembrane region" description="Helical" evidence="7">
    <location>
        <begin position="110"/>
        <end position="128"/>
    </location>
</feature>
<keyword evidence="4 7" id="KW-0472">Membrane</keyword>